<feature type="binding site" evidence="12">
    <location>
        <position position="158"/>
    </location>
    <ligand>
        <name>FAD</name>
        <dbReference type="ChEBI" id="CHEBI:57692"/>
    </ligand>
</feature>
<dbReference type="FunFam" id="2.40.30.10:FF:000021">
    <property type="entry name" value="NADH-cytochrome b5 reductase"/>
    <property type="match status" value="1"/>
</dbReference>
<keyword evidence="7 13" id="KW-0560">Oxidoreductase</keyword>
<reference evidence="17" key="3">
    <citation type="submission" date="2022-06" db="UniProtKB">
        <authorList>
            <consortium name="EnsemblMetazoa"/>
        </authorList>
    </citation>
    <scope>IDENTIFICATION</scope>
</reference>
<evidence type="ECO:0000256" key="1">
    <source>
        <dbReference type="ARBA" id="ARBA00001974"/>
    </source>
</evidence>
<evidence type="ECO:0000256" key="12">
    <source>
        <dbReference type="PIRSR" id="PIRSR601834-1"/>
    </source>
</evidence>
<evidence type="ECO:0000256" key="2">
    <source>
        <dbReference type="ARBA" id="ARBA00006105"/>
    </source>
</evidence>
<dbReference type="Pfam" id="PF00970">
    <property type="entry name" value="FAD_binding_6"/>
    <property type="match status" value="1"/>
</dbReference>
<evidence type="ECO:0000256" key="8">
    <source>
        <dbReference type="ARBA" id="ARBA00023011"/>
    </source>
</evidence>
<keyword evidence="18" id="KW-1185">Reference proteome</keyword>
<comment type="catalytic activity">
    <reaction evidence="13">
        <text>2 Fe(III)-[cytochrome b5] + NADH = 2 Fe(II)-[cytochrome b5] + NAD(+) + H(+)</text>
        <dbReference type="Rhea" id="RHEA:46680"/>
        <dbReference type="Rhea" id="RHEA-COMP:10438"/>
        <dbReference type="Rhea" id="RHEA-COMP:10439"/>
        <dbReference type="ChEBI" id="CHEBI:15378"/>
        <dbReference type="ChEBI" id="CHEBI:29033"/>
        <dbReference type="ChEBI" id="CHEBI:29034"/>
        <dbReference type="ChEBI" id="CHEBI:57540"/>
        <dbReference type="ChEBI" id="CHEBI:57945"/>
        <dbReference type="EC" id="1.6.2.2"/>
    </reaction>
</comment>
<sequence length="350" mass="40252">MKLIDTFSSSLGTVLLCFFINHRESEARSRLEVDDLDSPTNNKMPFDTYPTFPLYMTGATILATTIYFIYQFWKQNKEPKKPKLLENPKEKYSVALIEREEISHDTRRFRFGLPSTDHVLGLPIGQHVYMSTTYQGKYISRSYTPVSSDDDRGYVDFVIKIYFANVHPKFPDGGKLTQFLERMKIGDKINLAGPNGNLIYKGLGKFSIKEGYGSPFVNRSFKKIGMIAGGTGITPMLQIIRHVFKDPKDKLSIWLLYANQTEKDILLRKELEEVQEKNSDRFKLWYTLDRPSEGWNYSTGFINDEMISKHLPEPGKDTLILMCGPPPMIKHACMPNLDKLGHLKQNCFAY</sequence>
<keyword evidence="3" id="KW-0444">Lipid biosynthesis</keyword>
<evidence type="ECO:0000256" key="7">
    <source>
        <dbReference type="ARBA" id="ARBA00023002"/>
    </source>
</evidence>
<evidence type="ECO:0000256" key="14">
    <source>
        <dbReference type="SAM" id="Phobius"/>
    </source>
</evidence>
<dbReference type="InterPro" id="IPR001709">
    <property type="entry name" value="Flavoprot_Pyr_Nucl_cyt_Rdtase"/>
</dbReference>
<keyword evidence="6" id="KW-0443">Lipid metabolism</keyword>
<name>A0A834RCJ8_SARSC</name>
<dbReference type="EC" id="1.6.2.2" evidence="13"/>
<feature type="transmembrane region" description="Helical" evidence="14">
    <location>
        <begin position="51"/>
        <end position="73"/>
    </location>
</feature>
<comment type="similarity">
    <text evidence="2 13">Belongs to the flavoprotein pyridine nucleotide cytochrome reductase family.</text>
</comment>
<dbReference type="GO" id="GO:0071949">
    <property type="term" value="F:FAD binding"/>
    <property type="evidence" value="ECO:0007669"/>
    <property type="project" value="TreeGrafter"/>
</dbReference>
<keyword evidence="5 12" id="KW-0274">FAD</keyword>
<evidence type="ECO:0000256" key="10">
    <source>
        <dbReference type="ARBA" id="ARBA00023166"/>
    </source>
</evidence>
<keyword evidence="11" id="KW-0753">Steroid metabolism</keyword>
<feature type="binding site" evidence="12">
    <location>
        <position position="141"/>
    </location>
    <ligand>
        <name>FAD</name>
        <dbReference type="ChEBI" id="CHEBI:57692"/>
    </ligand>
</feature>
<feature type="domain" description="FAD-binding FR-type" evidence="15">
    <location>
        <begin position="89"/>
        <end position="201"/>
    </location>
</feature>
<evidence type="ECO:0000256" key="4">
    <source>
        <dbReference type="ARBA" id="ARBA00022630"/>
    </source>
</evidence>
<dbReference type="AlphaFoldDB" id="A0A834RCJ8"/>
<dbReference type="GO" id="GO:0005739">
    <property type="term" value="C:mitochondrion"/>
    <property type="evidence" value="ECO:0007669"/>
    <property type="project" value="TreeGrafter"/>
</dbReference>
<organism evidence="16">
    <name type="scientific">Sarcoptes scabiei</name>
    <name type="common">Itch mite</name>
    <name type="synonym">Acarus scabiei</name>
    <dbReference type="NCBI Taxonomy" id="52283"/>
    <lineage>
        <taxon>Eukaryota</taxon>
        <taxon>Metazoa</taxon>
        <taxon>Ecdysozoa</taxon>
        <taxon>Arthropoda</taxon>
        <taxon>Chelicerata</taxon>
        <taxon>Arachnida</taxon>
        <taxon>Acari</taxon>
        <taxon>Acariformes</taxon>
        <taxon>Sarcoptiformes</taxon>
        <taxon>Astigmata</taxon>
        <taxon>Psoroptidia</taxon>
        <taxon>Sarcoptoidea</taxon>
        <taxon>Sarcoptidae</taxon>
        <taxon>Sarcoptinae</taxon>
        <taxon>Sarcoptes</taxon>
    </lineage>
</organism>
<evidence type="ECO:0000256" key="5">
    <source>
        <dbReference type="ARBA" id="ARBA00022827"/>
    </source>
</evidence>
<dbReference type="PRINTS" id="PR00371">
    <property type="entry name" value="FPNCR"/>
</dbReference>
<dbReference type="GO" id="GO:0016126">
    <property type="term" value="P:sterol biosynthetic process"/>
    <property type="evidence" value="ECO:0007669"/>
    <property type="project" value="UniProtKB-KW"/>
</dbReference>
<dbReference type="Proteomes" id="UP000070412">
    <property type="component" value="Unassembled WGS sequence"/>
</dbReference>
<dbReference type="PRINTS" id="PR00406">
    <property type="entry name" value="CYTB5RDTASE"/>
</dbReference>
<gene>
    <name evidence="16" type="primary">SSS_967g</name>
    <name evidence="16" type="ORF">SSS_967</name>
</gene>
<keyword evidence="4 12" id="KW-0285">Flavoprotein</keyword>
<keyword evidence="14" id="KW-1133">Transmembrane helix</keyword>
<evidence type="ECO:0000256" key="13">
    <source>
        <dbReference type="RuleBase" id="RU361226"/>
    </source>
</evidence>
<dbReference type="EnsemblMetazoa" id="SSS_967s_mrna">
    <property type="protein sequence ID" value="KAF7493237.1"/>
    <property type="gene ID" value="SSS_967"/>
</dbReference>
<accession>A0A834RCJ8</accession>
<dbReference type="InterPro" id="IPR001433">
    <property type="entry name" value="OxRdtase_FAD/NAD-bd"/>
</dbReference>
<dbReference type="CDD" id="cd06183">
    <property type="entry name" value="cyt_b5_reduct_like"/>
    <property type="match status" value="1"/>
</dbReference>
<keyword evidence="8" id="KW-0756">Sterol biosynthesis</keyword>
<dbReference type="SUPFAM" id="SSF52343">
    <property type="entry name" value="Ferredoxin reductase-like, C-terminal NADP-linked domain"/>
    <property type="match status" value="1"/>
</dbReference>
<dbReference type="SUPFAM" id="SSF63380">
    <property type="entry name" value="Riboflavin synthase domain-like"/>
    <property type="match status" value="1"/>
</dbReference>
<protein>
    <recommendedName>
        <fullName evidence="13">NADH-cytochrome b5 reductase</fullName>
        <ecNumber evidence="13">1.6.2.2</ecNumber>
    </recommendedName>
</protein>
<keyword evidence="10" id="KW-1207">Sterol metabolism</keyword>
<keyword evidence="9 13" id="KW-0520">NAD</keyword>
<feature type="binding site" evidence="12">
    <location>
        <position position="160"/>
    </location>
    <ligand>
        <name>FAD</name>
        <dbReference type="ChEBI" id="CHEBI:57692"/>
    </ligand>
</feature>
<feature type="binding site" evidence="12">
    <location>
        <position position="163"/>
    </location>
    <ligand>
        <name>FAD</name>
        <dbReference type="ChEBI" id="CHEBI:57692"/>
    </ligand>
</feature>
<evidence type="ECO:0000256" key="11">
    <source>
        <dbReference type="ARBA" id="ARBA00023221"/>
    </source>
</evidence>
<dbReference type="PANTHER" id="PTHR19370:SF185">
    <property type="entry name" value="NADH-CYTOCHROME B5 REDUCTASE"/>
    <property type="match status" value="1"/>
</dbReference>
<reference evidence="16" key="2">
    <citation type="submission" date="2020-01" db="EMBL/GenBank/DDBJ databases">
        <authorList>
            <person name="Korhonen P.K.K."/>
            <person name="Guangxu M.G."/>
            <person name="Wang T.W."/>
            <person name="Stroehlein A.J.S."/>
            <person name="Young N.D."/>
            <person name="Ang C.-S.A."/>
            <person name="Fernando D.W.F."/>
            <person name="Lu H.L."/>
            <person name="Taylor S.T."/>
            <person name="Ehtesham M.E.M."/>
            <person name="Najaraj S.H.N."/>
            <person name="Harsha G.H.G."/>
            <person name="Madugundu A.M."/>
            <person name="Renuse S.R."/>
            <person name="Holt D.H."/>
            <person name="Pandey A.P."/>
            <person name="Papenfuss A.P."/>
            <person name="Gasser R.B.G."/>
            <person name="Fischer K.F."/>
        </authorList>
    </citation>
    <scope>NUCLEOTIDE SEQUENCE</scope>
    <source>
        <strain evidence="16">SSS_KF_BRIS2020</strain>
    </source>
</reference>
<feature type="binding site" evidence="12">
    <location>
        <position position="234"/>
    </location>
    <ligand>
        <name>FAD</name>
        <dbReference type="ChEBI" id="CHEBI:57692"/>
    </ligand>
</feature>
<feature type="binding site" evidence="12">
    <location>
        <position position="143"/>
    </location>
    <ligand>
        <name>FAD</name>
        <dbReference type="ChEBI" id="CHEBI:57692"/>
    </ligand>
</feature>
<reference evidence="18" key="1">
    <citation type="journal article" date="2020" name="PLoS Negl. Trop. Dis.">
        <title>High-quality nuclear genome for Sarcoptes scabiei-A critical resource for a neglected parasite.</title>
        <authorList>
            <person name="Korhonen P.K."/>
            <person name="Gasser R.B."/>
            <person name="Ma G."/>
            <person name="Wang T."/>
            <person name="Stroehlein A.J."/>
            <person name="Young N.D."/>
            <person name="Ang C.S."/>
            <person name="Fernando D.D."/>
            <person name="Lu H.C."/>
            <person name="Taylor S."/>
            <person name="Reynolds S.L."/>
            <person name="Mofiz E."/>
            <person name="Najaraj S.H."/>
            <person name="Gowda H."/>
            <person name="Madugundu A."/>
            <person name="Renuse S."/>
            <person name="Holt D."/>
            <person name="Pandey A."/>
            <person name="Papenfuss A.T."/>
            <person name="Fischer K."/>
        </authorList>
    </citation>
    <scope>NUCLEOTIDE SEQUENCE [LARGE SCALE GENOMIC DNA]</scope>
</reference>
<dbReference type="Pfam" id="PF00175">
    <property type="entry name" value="NAD_binding_1"/>
    <property type="match status" value="1"/>
</dbReference>
<evidence type="ECO:0000256" key="9">
    <source>
        <dbReference type="ARBA" id="ARBA00023027"/>
    </source>
</evidence>
<evidence type="ECO:0000313" key="17">
    <source>
        <dbReference type="EnsemblMetazoa" id="KAF7493237.1"/>
    </source>
</evidence>
<dbReference type="InterPro" id="IPR001834">
    <property type="entry name" value="CBR-like"/>
</dbReference>
<dbReference type="InterPro" id="IPR017938">
    <property type="entry name" value="Riboflavin_synthase-like_b-brl"/>
</dbReference>
<dbReference type="InterPro" id="IPR017927">
    <property type="entry name" value="FAD-bd_FR_type"/>
</dbReference>
<dbReference type="PROSITE" id="PS51384">
    <property type="entry name" value="FAD_FR"/>
    <property type="match status" value="1"/>
</dbReference>
<evidence type="ECO:0000313" key="16">
    <source>
        <dbReference type="EMBL" id="KAF7493237.1"/>
    </source>
</evidence>
<keyword evidence="6" id="KW-0752">Steroid biosynthesis</keyword>
<dbReference type="GO" id="GO:0090524">
    <property type="term" value="F:cytochrome-b5 reductase activity, acting on NADH"/>
    <property type="evidence" value="ECO:0007669"/>
    <property type="project" value="UniProtKB-EC"/>
</dbReference>
<evidence type="ECO:0000256" key="3">
    <source>
        <dbReference type="ARBA" id="ARBA00022516"/>
    </source>
</evidence>
<dbReference type="PANTHER" id="PTHR19370">
    <property type="entry name" value="NADH-CYTOCHROME B5 REDUCTASE"/>
    <property type="match status" value="1"/>
</dbReference>
<dbReference type="EMBL" id="WVUK01000056">
    <property type="protein sequence ID" value="KAF7493237.1"/>
    <property type="molecule type" value="Genomic_DNA"/>
</dbReference>
<dbReference type="FunFam" id="3.40.50.80:FF:000005">
    <property type="entry name" value="NADH-cytochrome b5 reductase"/>
    <property type="match status" value="1"/>
</dbReference>
<proteinExistence type="inferred from homology"/>
<dbReference type="OrthoDB" id="432685at2759"/>
<keyword evidence="14" id="KW-0812">Transmembrane</keyword>
<dbReference type="Gene3D" id="2.40.30.10">
    <property type="entry name" value="Translation factors"/>
    <property type="match status" value="1"/>
</dbReference>
<feature type="binding site" evidence="12">
    <location>
        <position position="175"/>
    </location>
    <ligand>
        <name>FAD</name>
        <dbReference type="ChEBI" id="CHEBI:57692"/>
    </ligand>
</feature>
<keyword evidence="14" id="KW-0472">Membrane</keyword>
<dbReference type="Gene3D" id="3.40.50.80">
    <property type="entry name" value="Nucleotide-binding domain of ferredoxin-NADP reductase (FNR) module"/>
    <property type="match status" value="1"/>
</dbReference>
<comment type="cofactor">
    <cofactor evidence="1 12 13">
        <name>FAD</name>
        <dbReference type="ChEBI" id="CHEBI:57692"/>
    </cofactor>
</comment>
<dbReference type="InterPro" id="IPR008333">
    <property type="entry name" value="Cbr1-like_FAD-bd_dom"/>
</dbReference>
<evidence type="ECO:0000259" key="15">
    <source>
        <dbReference type="PROSITE" id="PS51384"/>
    </source>
</evidence>
<dbReference type="InterPro" id="IPR039261">
    <property type="entry name" value="FNR_nucleotide-bd"/>
</dbReference>
<evidence type="ECO:0000313" key="18">
    <source>
        <dbReference type="Proteomes" id="UP000070412"/>
    </source>
</evidence>
<evidence type="ECO:0000256" key="6">
    <source>
        <dbReference type="ARBA" id="ARBA00022955"/>
    </source>
</evidence>